<evidence type="ECO:0000313" key="2">
    <source>
        <dbReference type="EMBL" id="KAL3727506.1"/>
    </source>
</evidence>
<dbReference type="InterPro" id="IPR056980">
    <property type="entry name" value="ARM_RUK"/>
</dbReference>
<dbReference type="AlphaFoldDB" id="A0ABD3JNV2"/>
<dbReference type="EMBL" id="JBJKBG010000008">
    <property type="protein sequence ID" value="KAL3727506.1"/>
    <property type="molecule type" value="Genomic_DNA"/>
</dbReference>
<sequence>MLIEFNLTKISEILQPKTVSHCFRFSLGDLSCANVNDGELRVALASALEMDPKLLSQLKVVWHIGNLLEFVHEKNMEDFLKLMLGLCKALLFLSLGSMKGSTDMEEPTLLDESSSEAPQGKVLSFSYQSPVSQCDSRVSAKGSSFSTGTNECCILSVTPVGDVYCTE</sequence>
<accession>A0ABD3JNV2</accession>
<evidence type="ECO:0000313" key="3">
    <source>
        <dbReference type="Proteomes" id="UP001634007"/>
    </source>
</evidence>
<keyword evidence="3" id="KW-1185">Reference proteome</keyword>
<protein>
    <recommendedName>
        <fullName evidence="1">RUNKEL ARM-repeat domain-containing protein</fullName>
    </recommendedName>
</protein>
<feature type="domain" description="RUNKEL ARM-repeat" evidence="1">
    <location>
        <begin position="17"/>
        <end position="117"/>
    </location>
</feature>
<reference evidence="2 3" key="1">
    <citation type="submission" date="2024-11" db="EMBL/GenBank/DDBJ databases">
        <title>Chromosome-level genome assembly of Eucalyptus globulus Labill. provides insights into its genome evolution.</title>
        <authorList>
            <person name="Li X."/>
        </authorList>
    </citation>
    <scope>NUCLEOTIDE SEQUENCE [LARGE SCALE GENOMIC DNA]</scope>
    <source>
        <strain evidence="2">CL2024</strain>
        <tissue evidence="2">Fresh tender leaves</tissue>
    </source>
</reference>
<gene>
    <name evidence="2" type="ORF">ACJRO7_032268</name>
</gene>
<dbReference type="PANTHER" id="PTHR46562">
    <property type="entry name" value="SERINE/THREONINE-KINASE ULK4-LIKE PROTEIN-RELATED"/>
    <property type="match status" value="1"/>
</dbReference>
<name>A0ABD3JNV2_EUCGL</name>
<evidence type="ECO:0000259" key="1">
    <source>
        <dbReference type="Pfam" id="PF24970"/>
    </source>
</evidence>
<dbReference type="InterPro" id="IPR044591">
    <property type="entry name" value="RUK"/>
</dbReference>
<proteinExistence type="predicted"/>
<organism evidence="2 3">
    <name type="scientific">Eucalyptus globulus</name>
    <name type="common">Tasmanian blue gum</name>
    <dbReference type="NCBI Taxonomy" id="34317"/>
    <lineage>
        <taxon>Eukaryota</taxon>
        <taxon>Viridiplantae</taxon>
        <taxon>Streptophyta</taxon>
        <taxon>Embryophyta</taxon>
        <taxon>Tracheophyta</taxon>
        <taxon>Spermatophyta</taxon>
        <taxon>Magnoliopsida</taxon>
        <taxon>eudicotyledons</taxon>
        <taxon>Gunneridae</taxon>
        <taxon>Pentapetalae</taxon>
        <taxon>rosids</taxon>
        <taxon>malvids</taxon>
        <taxon>Myrtales</taxon>
        <taxon>Myrtaceae</taxon>
        <taxon>Myrtoideae</taxon>
        <taxon>Eucalypteae</taxon>
        <taxon>Eucalyptus</taxon>
    </lineage>
</organism>
<dbReference type="PANTHER" id="PTHR46562:SF1">
    <property type="entry name" value="SERINE_THREONINE-PROTEIN KINASE ULK4"/>
    <property type="match status" value="1"/>
</dbReference>
<dbReference type="Proteomes" id="UP001634007">
    <property type="component" value="Unassembled WGS sequence"/>
</dbReference>
<dbReference type="Pfam" id="PF24970">
    <property type="entry name" value="ARM_RUK"/>
    <property type="match status" value="1"/>
</dbReference>
<comment type="caution">
    <text evidence="2">The sequence shown here is derived from an EMBL/GenBank/DDBJ whole genome shotgun (WGS) entry which is preliminary data.</text>
</comment>